<proteinExistence type="inferred from homology"/>
<protein>
    <submittedName>
        <fullName evidence="5">Uncharacterized protein</fullName>
    </submittedName>
</protein>
<keyword evidence="2 3" id="KW-0853">WD repeat</keyword>
<dbReference type="InterPro" id="IPR015943">
    <property type="entry name" value="WD40/YVTN_repeat-like_dom_sf"/>
</dbReference>
<dbReference type="PROSITE" id="PS50082">
    <property type="entry name" value="WD_REPEATS_2"/>
    <property type="match status" value="1"/>
</dbReference>
<evidence type="ECO:0000256" key="2">
    <source>
        <dbReference type="ARBA" id="ARBA00022574"/>
    </source>
</evidence>
<dbReference type="Gene3D" id="2.130.10.10">
    <property type="entry name" value="YVTN repeat-like/Quinoprotein amine dehydrogenase"/>
    <property type="match status" value="1"/>
</dbReference>
<organism evidence="4 5">
    <name type="scientific">Acrobeloides nanus</name>
    <dbReference type="NCBI Taxonomy" id="290746"/>
    <lineage>
        <taxon>Eukaryota</taxon>
        <taxon>Metazoa</taxon>
        <taxon>Ecdysozoa</taxon>
        <taxon>Nematoda</taxon>
        <taxon>Chromadorea</taxon>
        <taxon>Rhabditida</taxon>
        <taxon>Tylenchina</taxon>
        <taxon>Cephalobomorpha</taxon>
        <taxon>Cephaloboidea</taxon>
        <taxon>Cephalobidae</taxon>
        <taxon>Acrobeloides</taxon>
    </lineage>
</organism>
<keyword evidence="4" id="KW-1185">Reference proteome</keyword>
<sequence>MQLQTTTQKFYTKIYQQNFSPDEKYLIASDAFNRLILFPLTSPQKSNKSRRIWRVKQPIYSMCTFSGSNILLCGDTTGKISGYSWNNIVGNQNGELKSNFVYSHKEREINNIASLDEGRKFLLGYGDGSVGFGDLEMPGKLISSFESHSDQVNEIATRSDAEFLSCYNDGTVSMWDIRTGKKPVKVFNIHEEKRVLRQGFSKGIFTLAVDNEFMVCGGDVELGLWHIGSGTLATTFNKATSFTDQTVYYATEMSNGSITAAGTQSRIQYFDYSGNLLSTIPLKIPTVYSACSTKLDKPRVVTAVAGKSSNIEVILNHGYVSATFDTIEEEKSDLD</sequence>
<feature type="repeat" description="WD" evidence="3">
    <location>
        <begin position="145"/>
        <end position="185"/>
    </location>
</feature>
<dbReference type="SUPFAM" id="SSF50978">
    <property type="entry name" value="WD40 repeat-like"/>
    <property type="match status" value="1"/>
</dbReference>
<dbReference type="GO" id="GO:0000346">
    <property type="term" value="C:transcription export complex"/>
    <property type="evidence" value="ECO:0007669"/>
    <property type="project" value="TreeGrafter"/>
</dbReference>
<dbReference type="GO" id="GO:0000347">
    <property type="term" value="C:THO complex"/>
    <property type="evidence" value="ECO:0007669"/>
    <property type="project" value="TreeGrafter"/>
</dbReference>
<evidence type="ECO:0000313" key="4">
    <source>
        <dbReference type="Proteomes" id="UP000887540"/>
    </source>
</evidence>
<name>A0A914E115_9BILA</name>
<accession>A0A914E115</accession>
<dbReference type="PANTHER" id="PTHR44411">
    <property type="entry name" value="THO COMPLEX SUBUNIT 6 HOMOLOG"/>
    <property type="match status" value="1"/>
</dbReference>
<dbReference type="InterPro" id="IPR001680">
    <property type="entry name" value="WD40_rpt"/>
</dbReference>
<evidence type="ECO:0000313" key="5">
    <source>
        <dbReference type="WBParaSite" id="ACRNAN_scaffold5044.g30683.t1"/>
    </source>
</evidence>
<evidence type="ECO:0000256" key="1">
    <source>
        <dbReference type="ARBA" id="ARBA00009728"/>
    </source>
</evidence>
<dbReference type="InterPro" id="IPR036322">
    <property type="entry name" value="WD40_repeat_dom_sf"/>
</dbReference>
<evidence type="ECO:0000256" key="3">
    <source>
        <dbReference type="PROSITE-ProRule" id="PRU00221"/>
    </source>
</evidence>
<dbReference type="PANTHER" id="PTHR44411:SF1">
    <property type="entry name" value="THO COMPLEX SUBUNIT 6 HOMOLOG"/>
    <property type="match status" value="1"/>
</dbReference>
<dbReference type="WBParaSite" id="ACRNAN_scaffold5044.g30683.t1">
    <property type="protein sequence ID" value="ACRNAN_scaffold5044.g30683.t1"/>
    <property type="gene ID" value="ACRNAN_scaffold5044.g30683"/>
</dbReference>
<comment type="similarity">
    <text evidence="1">Belongs to the WD repeat THOC6 family.</text>
</comment>
<dbReference type="Pfam" id="PF00400">
    <property type="entry name" value="WD40"/>
    <property type="match status" value="1"/>
</dbReference>
<dbReference type="SMART" id="SM00320">
    <property type="entry name" value="WD40"/>
    <property type="match status" value="3"/>
</dbReference>
<reference evidence="5" key="1">
    <citation type="submission" date="2022-11" db="UniProtKB">
        <authorList>
            <consortium name="WormBaseParasite"/>
        </authorList>
    </citation>
    <scope>IDENTIFICATION</scope>
</reference>
<dbReference type="AlphaFoldDB" id="A0A914E115"/>
<dbReference type="Proteomes" id="UP000887540">
    <property type="component" value="Unplaced"/>
</dbReference>
<dbReference type="PROSITE" id="PS50294">
    <property type="entry name" value="WD_REPEATS_REGION"/>
    <property type="match status" value="1"/>
</dbReference>
<dbReference type="GO" id="GO:0006406">
    <property type="term" value="P:mRNA export from nucleus"/>
    <property type="evidence" value="ECO:0007669"/>
    <property type="project" value="TreeGrafter"/>
</dbReference>
<dbReference type="InterPro" id="IPR042626">
    <property type="entry name" value="THOC6"/>
</dbReference>